<gene>
    <name evidence="2" type="ORF">H7685_00350</name>
</gene>
<feature type="domain" description="Metalloprotease TldD/E C-terminal" evidence="1">
    <location>
        <begin position="17"/>
        <end position="75"/>
    </location>
</feature>
<dbReference type="Pfam" id="PF19289">
    <property type="entry name" value="PmbA_TldD_3rd"/>
    <property type="match status" value="1"/>
</dbReference>
<organism evidence="2">
    <name type="scientific">Candidatus Phytoplasma australasiaticum subsp. australasiaticum</name>
    <dbReference type="NCBI Taxonomy" id="2832407"/>
    <lineage>
        <taxon>Bacteria</taxon>
        <taxon>Bacillati</taxon>
        <taxon>Mycoplasmatota</taxon>
        <taxon>Mollicutes</taxon>
        <taxon>Acholeplasmatales</taxon>
        <taxon>Acholeplasmataceae</taxon>
        <taxon>Candidatus Phytoplasma</taxon>
        <taxon>16SrII (Peanut WB group)</taxon>
        <taxon>Candidatus Phytoplasma australasiaticum</taxon>
    </lineage>
</organism>
<accession>A0A7S7G108</accession>
<sequence length="97" mass="11250">MRIRENQIGSKTLPSKLYHVVFSNEVFAELLSNFQNIFNALYVYRNLSKYKYSQGKLIANPKVTIIDDPFISTAFLIRFLMTKESLVKAKILLLKGF</sequence>
<protein>
    <recommendedName>
        <fullName evidence="1">Metalloprotease TldD/E C-terminal domain-containing protein</fullName>
    </recommendedName>
</protein>
<name>A0A7S7G108_9MOLU</name>
<evidence type="ECO:0000259" key="1">
    <source>
        <dbReference type="Pfam" id="PF19289"/>
    </source>
</evidence>
<proteinExistence type="predicted"/>
<reference evidence="2" key="1">
    <citation type="submission" date="2020-08" db="EMBL/GenBank/DDBJ databases">
        <title>Phytoplasma sp. strain PR08 associated with Phyllody Disease of Parthenium hysterophorus.</title>
        <authorList>
            <person name="Kirdat K."/>
            <person name="Tiwarekar B."/>
            <person name="Yadav A."/>
        </authorList>
    </citation>
    <scope>NUCLEOTIDE SEQUENCE [LARGE SCALE GENOMIC DNA]</scope>
    <source>
        <strain evidence="2">PR08</strain>
    </source>
</reference>
<dbReference type="InterPro" id="IPR036059">
    <property type="entry name" value="TldD/PmbA_sf"/>
</dbReference>
<dbReference type="GO" id="GO:0008237">
    <property type="term" value="F:metallopeptidase activity"/>
    <property type="evidence" value="ECO:0007669"/>
    <property type="project" value="InterPro"/>
</dbReference>
<dbReference type="GO" id="GO:0006508">
    <property type="term" value="P:proteolysis"/>
    <property type="evidence" value="ECO:0007669"/>
    <property type="project" value="InterPro"/>
</dbReference>
<dbReference type="SUPFAM" id="SSF111283">
    <property type="entry name" value="Putative modulator of DNA gyrase, PmbA/TldD"/>
    <property type="match status" value="1"/>
</dbReference>
<dbReference type="InterPro" id="IPR045569">
    <property type="entry name" value="Metalloprtase-TldD/E_C"/>
</dbReference>
<dbReference type="EMBL" id="CP060385">
    <property type="protein sequence ID" value="QOX89552.1"/>
    <property type="molecule type" value="Genomic_DNA"/>
</dbReference>
<dbReference type="AlphaFoldDB" id="A0A7S7G108"/>
<evidence type="ECO:0000313" key="2">
    <source>
        <dbReference type="EMBL" id="QOX89552.1"/>
    </source>
</evidence>